<reference evidence="1 2" key="1">
    <citation type="submission" date="2021-01" db="EMBL/GenBank/DDBJ databases">
        <title>Sequencing the genomes of 1000 actinobacteria strains.</title>
        <authorList>
            <person name="Klenk H.-P."/>
        </authorList>
    </citation>
    <scope>NUCLEOTIDE SEQUENCE [LARGE SCALE GENOMIC DNA]</scope>
    <source>
        <strain evidence="1 2">DSM 13057</strain>
    </source>
</reference>
<dbReference type="Proteomes" id="UP000776164">
    <property type="component" value="Unassembled WGS sequence"/>
</dbReference>
<dbReference type="RefSeq" id="WP_239518929.1">
    <property type="nucleotide sequence ID" value="NZ_BAAAHT010000013.1"/>
</dbReference>
<accession>A0ABS2L475</accession>
<organism evidence="1 2">
    <name type="scientific">Subtercola frigoramans</name>
    <dbReference type="NCBI Taxonomy" id="120298"/>
    <lineage>
        <taxon>Bacteria</taxon>
        <taxon>Bacillati</taxon>
        <taxon>Actinomycetota</taxon>
        <taxon>Actinomycetes</taxon>
        <taxon>Micrococcales</taxon>
        <taxon>Microbacteriaceae</taxon>
        <taxon>Subtercola</taxon>
    </lineage>
</organism>
<evidence type="ECO:0000313" key="1">
    <source>
        <dbReference type="EMBL" id="MBM7471545.1"/>
    </source>
</evidence>
<keyword evidence="2" id="KW-1185">Reference proteome</keyword>
<name>A0ABS2L475_9MICO</name>
<proteinExistence type="predicted"/>
<evidence type="ECO:0000313" key="2">
    <source>
        <dbReference type="Proteomes" id="UP000776164"/>
    </source>
</evidence>
<protein>
    <submittedName>
        <fullName evidence="1">Uncharacterized protein</fullName>
    </submittedName>
</protein>
<comment type="caution">
    <text evidence="1">The sequence shown here is derived from an EMBL/GenBank/DDBJ whole genome shotgun (WGS) entry which is preliminary data.</text>
</comment>
<dbReference type="EMBL" id="JAFBBU010000001">
    <property type="protein sequence ID" value="MBM7471545.1"/>
    <property type="molecule type" value="Genomic_DNA"/>
</dbReference>
<sequence length="156" mass="16000">MPTSIGAPVDGSATPYAAIQVPCGVRTPTIAPGDAASVNDERAAASKEAVRPIGKTELVIWDVGWRLTTEATSETHVEAAEAGVEGTVWAEPCAHALKARPSATTSPATAGAEDHLCAVDRFIAAPSHVVHASARSRIILAAPNPRHLARASNSPA</sequence>
<gene>
    <name evidence="1" type="ORF">JOE66_001179</name>
</gene>